<reference evidence="7" key="1">
    <citation type="journal article" date="2014" name="Int. J. Syst. Evol. Microbiol.">
        <title>Complete genome sequence of Corynebacterium casei LMG S-19264T (=DSM 44701T), isolated from a smear-ripened cheese.</title>
        <authorList>
            <consortium name="US DOE Joint Genome Institute (JGI-PGF)"/>
            <person name="Walter F."/>
            <person name="Albersmeier A."/>
            <person name="Kalinowski J."/>
            <person name="Ruckert C."/>
        </authorList>
    </citation>
    <scope>NUCLEOTIDE SEQUENCE</scope>
    <source>
        <strain evidence="7">CGMCC 1.15343</strain>
    </source>
</reference>
<dbReference type="GO" id="GO:0005261">
    <property type="term" value="F:monoatomic cation channel activity"/>
    <property type="evidence" value="ECO:0007669"/>
    <property type="project" value="TreeGrafter"/>
</dbReference>
<dbReference type="InterPro" id="IPR013783">
    <property type="entry name" value="Ig-like_fold"/>
</dbReference>
<dbReference type="PANTHER" id="PTHR46730:SF4">
    <property type="entry name" value="POLYCYSTIC KIDNEY DISEASE PROTEIN 1-LIKE 1"/>
    <property type="match status" value="1"/>
</dbReference>
<evidence type="ECO:0000256" key="4">
    <source>
        <dbReference type="ARBA" id="ARBA00022989"/>
    </source>
</evidence>
<keyword evidence="4" id="KW-1133">Transmembrane helix</keyword>
<dbReference type="Pfam" id="PF18911">
    <property type="entry name" value="PKD_4"/>
    <property type="match status" value="3"/>
</dbReference>
<proteinExistence type="predicted"/>
<dbReference type="CDD" id="cd00146">
    <property type="entry name" value="PKD"/>
    <property type="match status" value="4"/>
</dbReference>
<reference evidence="7" key="2">
    <citation type="submission" date="2020-09" db="EMBL/GenBank/DDBJ databases">
        <authorList>
            <person name="Sun Q."/>
            <person name="Zhou Y."/>
        </authorList>
    </citation>
    <scope>NUCLEOTIDE SEQUENCE</scope>
    <source>
        <strain evidence="7">CGMCC 1.15343</strain>
    </source>
</reference>
<evidence type="ECO:0000313" key="7">
    <source>
        <dbReference type="EMBL" id="GGC69888.1"/>
    </source>
</evidence>
<feature type="domain" description="PKD" evidence="6">
    <location>
        <begin position="1408"/>
        <end position="1471"/>
    </location>
</feature>
<evidence type="ECO:0000256" key="5">
    <source>
        <dbReference type="ARBA" id="ARBA00023136"/>
    </source>
</evidence>
<comment type="caution">
    <text evidence="7">The sequence shown here is derived from an EMBL/GenBank/DDBJ whole genome shotgun (WGS) entry which is preliminary data.</text>
</comment>
<dbReference type="SUPFAM" id="SSF49299">
    <property type="entry name" value="PKD domain"/>
    <property type="match status" value="8"/>
</dbReference>
<organism evidence="7 8">
    <name type="scientific">Pedobacter quisquiliarum</name>
    <dbReference type="NCBI Taxonomy" id="1834438"/>
    <lineage>
        <taxon>Bacteria</taxon>
        <taxon>Pseudomonadati</taxon>
        <taxon>Bacteroidota</taxon>
        <taxon>Sphingobacteriia</taxon>
        <taxon>Sphingobacteriales</taxon>
        <taxon>Sphingobacteriaceae</taxon>
        <taxon>Pedobacter</taxon>
    </lineage>
</organism>
<feature type="domain" description="PKD" evidence="6">
    <location>
        <begin position="1349"/>
        <end position="1377"/>
    </location>
</feature>
<dbReference type="InterPro" id="IPR022409">
    <property type="entry name" value="PKD/Chitinase_dom"/>
</dbReference>
<keyword evidence="2" id="KW-0812">Transmembrane</keyword>
<gene>
    <name evidence="7" type="ORF">GCM10011387_24140</name>
</gene>
<sequence length="1595" mass="171105">MDPGPYGRLSNITVPNQLSISNANFAANNTFTLYLSDATGNFANERVIGYFVGFFSRFINGVIPGDAAASNAYRIRIKSSNPVAVHEFTTAFQVVATQGPGSGITAPANLSLGADAFGWCGTSTGDNKSILFGIAANAPPTQTLTFKNEVTGATGTVPASSVGYDLNGISKDYYTLRVSAERVEAGQTIKSNKSYLLLNQQTQVSPISGEKTGCIDPALGTGVDINFAISVSGNGGIQNNYPGSIYRVNWGDKQESVYTHAEVLRLNGELVHNYKNSSCGEPPIDLGTGIRLANSFKISITSQNAFCSTISNPVTSYAQIYAKPVAKIDTALITAVCVNKPVLFSNKSIPGTNANCSTGMTYRWYVDGVLASDRESFVFPGFATTGTHTVRLVVSNDVGSCSPSEDSWTICVQNPPRPSFNLGTNTTACVGTIFRPENTSYVDNSCNATNSFRWEITGGPVTYVNNTTATSEKPEFSFNTPGIYKIKLVAKTASCGEVVTEEQTIIINGAPTATLSPNAQLCSLGTYKFSDMGTGPTLTKFSGTQQELADTYTWTVTGGEYEFEGSTANTKFPSIKFLEYKTYTITVTHKNSCGTETKTQTISFIPSPTIEIQTADIICFDDPIALRAIITGEAATQTWVGGYGTFSAGRNALVTDYIPTAAERAAGRVELKIRITTALAAPCALIEKSVVVVIRPKAAITSAAAIANCNNAPLNYTITSNLTGTTYTWTATGPASVTGFTAGSGNVINDVLVNANGNVDATVTYIITPMNNGCPGTPFTLTATIGNIKNDISSSIRTICSGQEITITGNDLSTLAGYRYVWERSLDGGATWTAIENQNQKDLKLTLTSTQLFRRSVSGGNCSAVSESIQINVLPPLENNILTQVPAICEGFAAAQLTGSVPTGGDGNYNYQWQRSTNGGTAWTNIDAAVLPAYQPGILTATTLFRRLVSTTICSGPFQSVSNPITVTVNPKPKAEFTAVLDKSCAPFLINAQNVVAKAYPDRNDIYSWYANDVLIGTGISFPNYTITTDNTSIQIKLVVSSRFGCASDSTSRVFSTQQTATASFSQSTEETCGPARVTFRNTTPTIPGTTYFWDFGNGVTTNVANPVPQNFPEHPAGRDTTYTVKLTVRNVCGDNTFTSRVLVKALPRAVFSPSKTTGCSPMVVTFTNTSPGTGNTYYYDFGDGTPPLRKTDNSPVTHTFVSGTIKDYTVSMITENSCGRSEPTTYKIRVSPNTVIPELVVNSDELAGCAPFTVKFFNNSSGATSYVYDFGDGSKAGPTRTSPETITHTFTKGGVYVVTLTASNGCSDTTTTETITVYEQPMLQIAADQVQGCPGLNVKFKNESVGGISYVWDFGDGSPTSTEFAPSHVYTGDKEYYTVTLTAVNALGCSNTRVFNQFVHIIPPPVAKFNVVPGTTINIPNYTFQFEDESENNPDSWSWDFGDGTTSNTRSPKHTYPDTGSYTVTLRVTNQFNCYTEVSKVVKIVGVPGYLYVPNAFMPNSGTEELRTFKAKGSGLATYRLSIFNKWGELLWQTDKLEEGRPVEGWDGTYKSILAPQGTYIWKIEAEFINKMPWKGMSLNGSAPKRTGTINLIR</sequence>
<evidence type="ECO:0000256" key="1">
    <source>
        <dbReference type="ARBA" id="ARBA00004141"/>
    </source>
</evidence>
<dbReference type="GO" id="GO:0005886">
    <property type="term" value="C:plasma membrane"/>
    <property type="evidence" value="ECO:0007669"/>
    <property type="project" value="TreeGrafter"/>
</dbReference>
<keyword evidence="8" id="KW-1185">Reference proteome</keyword>
<dbReference type="GO" id="GO:0006816">
    <property type="term" value="P:calcium ion transport"/>
    <property type="evidence" value="ECO:0007669"/>
    <property type="project" value="TreeGrafter"/>
</dbReference>
<dbReference type="SMART" id="SM00089">
    <property type="entry name" value="PKD"/>
    <property type="match status" value="7"/>
</dbReference>
<evidence type="ECO:0000259" key="6">
    <source>
        <dbReference type="PROSITE" id="PS50093"/>
    </source>
</evidence>
<dbReference type="InterPro" id="IPR035986">
    <property type="entry name" value="PKD_dom_sf"/>
</dbReference>
<name>A0A916UEC3_9SPHI</name>
<evidence type="ECO:0000256" key="2">
    <source>
        <dbReference type="ARBA" id="ARBA00022692"/>
    </source>
</evidence>
<feature type="domain" description="PKD" evidence="6">
    <location>
        <begin position="1148"/>
        <end position="1203"/>
    </location>
</feature>
<dbReference type="Gene3D" id="2.60.40.10">
    <property type="entry name" value="Immunoglobulins"/>
    <property type="match status" value="7"/>
</dbReference>
<dbReference type="PANTHER" id="PTHR46730">
    <property type="entry name" value="POLYCYSTIN-1"/>
    <property type="match status" value="1"/>
</dbReference>
<dbReference type="Pfam" id="PF19406">
    <property type="entry name" value="PKD_5"/>
    <property type="match status" value="1"/>
</dbReference>
<feature type="domain" description="PKD" evidence="6">
    <location>
        <begin position="1061"/>
        <end position="1151"/>
    </location>
</feature>
<dbReference type="Proteomes" id="UP000651668">
    <property type="component" value="Unassembled WGS sequence"/>
</dbReference>
<dbReference type="Pfam" id="PF13585">
    <property type="entry name" value="CHU_C"/>
    <property type="match status" value="1"/>
</dbReference>
<protein>
    <recommendedName>
        <fullName evidence="6">PKD domain-containing protein</fullName>
    </recommendedName>
</protein>
<dbReference type="EMBL" id="BMIL01000008">
    <property type="protein sequence ID" value="GGC69888.1"/>
    <property type="molecule type" value="Genomic_DNA"/>
</dbReference>
<keyword evidence="5" id="KW-0472">Membrane</keyword>
<dbReference type="InterPro" id="IPR000601">
    <property type="entry name" value="PKD_dom"/>
</dbReference>
<keyword evidence="3" id="KW-0677">Repeat</keyword>
<dbReference type="Pfam" id="PF00801">
    <property type="entry name" value="PKD"/>
    <property type="match status" value="1"/>
</dbReference>
<dbReference type="InterPro" id="IPR045828">
    <property type="entry name" value="PKD_Bacteroidetes"/>
</dbReference>
<accession>A0A916UEC3</accession>
<evidence type="ECO:0000256" key="3">
    <source>
        <dbReference type="ARBA" id="ARBA00022737"/>
    </source>
</evidence>
<evidence type="ECO:0000313" key="8">
    <source>
        <dbReference type="Proteomes" id="UP000651668"/>
    </source>
</evidence>
<dbReference type="PROSITE" id="PS50093">
    <property type="entry name" value="PKD"/>
    <property type="match status" value="5"/>
</dbReference>
<feature type="domain" description="PKD" evidence="6">
    <location>
        <begin position="1259"/>
        <end position="1318"/>
    </location>
</feature>
<comment type="subcellular location">
    <subcellularLocation>
        <location evidence="1">Membrane</location>
        <topology evidence="1">Multi-pass membrane protein</topology>
    </subcellularLocation>
</comment>